<dbReference type="PANTHER" id="PTHR33608:SF6">
    <property type="entry name" value="BLL2464 PROTEIN"/>
    <property type="match status" value="1"/>
</dbReference>
<evidence type="ECO:0000259" key="1">
    <source>
        <dbReference type="Pfam" id="PF01882"/>
    </source>
</evidence>
<name>A0A1W1B9W4_9ZZZZ</name>
<dbReference type="EMBL" id="FPHF01000008">
    <property type="protein sequence ID" value="SFV50401.1"/>
    <property type="molecule type" value="Genomic_DNA"/>
</dbReference>
<evidence type="ECO:0000313" key="2">
    <source>
        <dbReference type="EMBL" id="SFV50401.1"/>
    </source>
</evidence>
<feature type="domain" description="DUF58" evidence="1">
    <location>
        <begin position="1"/>
        <end position="175"/>
    </location>
</feature>
<dbReference type="Pfam" id="PF01882">
    <property type="entry name" value="DUF58"/>
    <property type="match status" value="1"/>
</dbReference>
<sequence>MNKPHVKVFREQKELNIVITPLLNASLNFGTHTLKFDTLKETLALLAFSCVKQQDSYESYSYKQDIQMLTKRSKHIFSVRELLQKVDKTPLLGLSINYKKLSNSYNKILKKRSLIFLLGDFLNTEELEIGTLAHKHEVVLIIIRDRFEENPAQLGEINITDPLSGLNSNVTIDKSAALQIKMKLFKDDEILFSKLHKSGIKYLKIYTDEKPLEKLLPFMSSI</sequence>
<reference evidence="2" key="1">
    <citation type="submission" date="2016-10" db="EMBL/GenBank/DDBJ databases">
        <authorList>
            <person name="de Groot N.N."/>
        </authorList>
    </citation>
    <scope>NUCLEOTIDE SEQUENCE</scope>
</reference>
<protein>
    <recommendedName>
        <fullName evidence="1">DUF58 domain-containing protein</fullName>
    </recommendedName>
</protein>
<gene>
    <name evidence="2" type="ORF">MNB_SM-4-1586</name>
</gene>
<dbReference type="AlphaFoldDB" id="A0A1W1B9W4"/>
<dbReference type="InterPro" id="IPR002881">
    <property type="entry name" value="DUF58"/>
</dbReference>
<dbReference type="PANTHER" id="PTHR33608">
    <property type="entry name" value="BLL2464 PROTEIN"/>
    <property type="match status" value="1"/>
</dbReference>
<organism evidence="2">
    <name type="scientific">hydrothermal vent metagenome</name>
    <dbReference type="NCBI Taxonomy" id="652676"/>
    <lineage>
        <taxon>unclassified sequences</taxon>
        <taxon>metagenomes</taxon>
        <taxon>ecological metagenomes</taxon>
    </lineage>
</organism>
<accession>A0A1W1B9W4</accession>
<proteinExistence type="predicted"/>